<dbReference type="AlphaFoldDB" id="A0A9Q1DP21"/>
<protein>
    <submittedName>
        <fullName evidence="1">Uncharacterized protein</fullName>
    </submittedName>
</protein>
<comment type="caution">
    <text evidence="1">The sequence shown here is derived from an EMBL/GenBank/DDBJ whole genome shotgun (WGS) entry which is preliminary data.</text>
</comment>
<gene>
    <name evidence="1" type="ORF">COCON_G00077990</name>
</gene>
<dbReference type="Proteomes" id="UP001152803">
    <property type="component" value="Unassembled WGS sequence"/>
</dbReference>
<organism evidence="1 2">
    <name type="scientific">Conger conger</name>
    <name type="common">Conger eel</name>
    <name type="synonym">Muraena conger</name>
    <dbReference type="NCBI Taxonomy" id="82655"/>
    <lineage>
        <taxon>Eukaryota</taxon>
        <taxon>Metazoa</taxon>
        <taxon>Chordata</taxon>
        <taxon>Craniata</taxon>
        <taxon>Vertebrata</taxon>
        <taxon>Euteleostomi</taxon>
        <taxon>Actinopterygii</taxon>
        <taxon>Neopterygii</taxon>
        <taxon>Teleostei</taxon>
        <taxon>Anguilliformes</taxon>
        <taxon>Congridae</taxon>
        <taxon>Conger</taxon>
    </lineage>
</organism>
<proteinExistence type="predicted"/>
<keyword evidence="2" id="KW-1185">Reference proteome</keyword>
<accession>A0A9Q1DP21</accession>
<evidence type="ECO:0000313" key="1">
    <source>
        <dbReference type="EMBL" id="KAJ8276047.1"/>
    </source>
</evidence>
<reference evidence="1" key="1">
    <citation type="journal article" date="2023" name="Science">
        <title>Genome structures resolve the early diversification of teleost fishes.</title>
        <authorList>
            <person name="Parey E."/>
            <person name="Louis A."/>
            <person name="Montfort J."/>
            <person name="Bouchez O."/>
            <person name="Roques C."/>
            <person name="Iampietro C."/>
            <person name="Lluch J."/>
            <person name="Castinel A."/>
            <person name="Donnadieu C."/>
            <person name="Desvignes T."/>
            <person name="Floi Bucao C."/>
            <person name="Jouanno E."/>
            <person name="Wen M."/>
            <person name="Mejri S."/>
            <person name="Dirks R."/>
            <person name="Jansen H."/>
            <person name="Henkel C."/>
            <person name="Chen W.J."/>
            <person name="Zahm M."/>
            <person name="Cabau C."/>
            <person name="Klopp C."/>
            <person name="Thompson A.W."/>
            <person name="Robinson-Rechavi M."/>
            <person name="Braasch I."/>
            <person name="Lecointre G."/>
            <person name="Bobe J."/>
            <person name="Postlethwait J.H."/>
            <person name="Berthelot C."/>
            <person name="Roest Crollius H."/>
            <person name="Guiguen Y."/>
        </authorList>
    </citation>
    <scope>NUCLEOTIDE SEQUENCE</scope>
    <source>
        <strain evidence="1">Concon-B</strain>
    </source>
</reference>
<dbReference type="EMBL" id="JAFJMO010000005">
    <property type="protein sequence ID" value="KAJ8276047.1"/>
    <property type="molecule type" value="Genomic_DNA"/>
</dbReference>
<sequence>MCKQAFPWYPEPLSSQLHYFTNDLTSCPLITVVHTSILPTMDIFRSCLLGTVGGRCG</sequence>
<evidence type="ECO:0000313" key="2">
    <source>
        <dbReference type="Proteomes" id="UP001152803"/>
    </source>
</evidence>
<name>A0A9Q1DP21_CONCO</name>